<dbReference type="Gene3D" id="3.30.1360.120">
    <property type="entry name" value="Probable tRNA modification gtpase trme, domain 1"/>
    <property type="match status" value="1"/>
</dbReference>
<proteinExistence type="predicted"/>
<evidence type="ECO:0000313" key="2">
    <source>
        <dbReference type="Proteomes" id="UP000655037"/>
    </source>
</evidence>
<dbReference type="RefSeq" id="WP_194415954.1">
    <property type="nucleotide sequence ID" value="NZ_JACXXJ020000003.1"/>
</dbReference>
<name>A0AAE2R979_AGRVI</name>
<dbReference type="Proteomes" id="UP000655037">
    <property type="component" value="Unassembled WGS sequence"/>
</dbReference>
<evidence type="ECO:0000313" key="1">
    <source>
        <dbReference type="EMBL" id="MBF2713397.1"/>
    </source>
</evidence>
<dbReference type="EMBL" id="JACXXJ020000003">
    <property type="protein sequence ID" value="MBF2713397.1"/>
    <property type="molecule type" value="Genomic_DNA"/>
</dbReference>
<dbReference type="Pfam" id="PF04268">
    <property type="entry name" value="SoxG"/>
    <property type="match status" value="1"/>
</dbReference>
<protein>
    <submittedName>
        <fullName evidence="1">Sarcosine oxidase subunit gamma</fullName>
    </submittedName>
</protein>
<dbReference type="InterPro" id="IPR027266">
    <property type="entry name" value="TrmE/GcvT-like"/>
</dbReference>
<gene>
    <name evidence="1" type="ORF">IEI95_003915</name>
</gene>
<comment type="caution">
    <text evidence="1">The sequence shown here is derived from an EMBL/GenBank/DDBJ whole genome shotgun (WGS) entry which is preliminary data.</text>
</comment>
<accession>A0AAE2R979</accession>
<sequence>MPENALPDSVLADFHLVRRPALATKAVERFGVLTLETVFDATILHVLGKPGDVAPMPPQGFDLRNAGPGQWFAVGPASADQAVAAFGQAAFLVDQSHGRTLIRISGAPVRNVLAKGTALDLHPDQFAIGSATTTLIGHISVNLCRTGEDQFELLVLRGFAESLWDELAGMAKEFQ</sequence>
<reference evidence="1" key="1">
    <citation type="submission" date="2020-11" db="EMBL/GenBank/DDBJ databases">
        <title>Agrobacterium vitis strain K377 genome.</title>
        <authorList>
            <person name="Xi H."/>
        </authorList>
    </citation>
    <scope>NUCLEOTIDE SEQUENCE</scope>
    <source>
        <strain evidence="1">K377</strain>
    </source>
</reference>
<dbReference type="SUPFAM" id="SSF103025">
    <property type="entry name" value="Folate-binding domain"/>
    <property type="match status" value="1"/>
</dbReference>
<dbReference type="AlphaFoldDB" id="A0AAE2R979"/>
<organism evidence="1 2">
    <name type="scientific">Agrobacterium vitis</name>
    <name type="common">Rhizobium vitis</name>
    <dbReference type="NCBI Taxonomy" id="373"/>
    <lineage>
        <taxon>Bacteria</taxon>
        <taxon>Pseudomonadati</taxon>
        <taxon>Pseudomonadota</taxon>
        <taxon>Alphaproteobacteria</taxon>
        <taxon>Hyphomicrobiales</taxon>
        <taxon>Rhizobiaceae</taxon>
        <taxon>Rhizobium/Agrobacterium group</taxon>
        <taxon>Agrobacterium</taxon>
    </lineage>
</organism>
<dbReference type="InterPro" id="IPR007375">
    <property type="entry name" value="SoxG"/>
</dbReference>